<evidence type="ECO:0000313" key="2">
    <source>
        <dbReference type="Proteomes" id="UP000489600"/>
    </source>
</evidence>
<accession>A0A565B6H6</accession>
<organism evidence="1 2">
    <name type="scientific">Arabis nemorensis</name>
    <dbReference type="NCBI Taxonomy" id="586526"/>
    <lineage>
        <taxon>Eukaryota</taxon>
        <taxon>Viridiplantae</taxon>
        <taxon>Streptophyta</taxon>
        <taxon>Embryophyta</taxon>
        <taxon>Tracheophyta</taxon>
        <taxon>Spermatophyta</taxon>
        <taxon>Magnoliopsida</taxon>
        <taxon>eudicotyledons</taxon>
        <taxon>Gunneridae</taxon>
        <taxon>Pentapetalae</taxon>
        <taxon>rosids</taxon>
        <taxon>malvids</taxon>
        <taxon>Brassicales</taxon>
        <taxon>Brassicaceae</taxon>
        <taxon>Arabideae</taxon>
        <taxon>Arabis</taxon>
    </lineage>
</organism>
<dbReference type="Proteomes" id="UP000489600">
    <property type="component" value="Unassembled WGS sequence"/>
</dbReference>
<gene>
    <name evidence="1" type="ORF">ANE_LOCUS7642</name>
</gene>
<dbReference type="OrthoDB" id="1714972at2759"/>
<sequence>MLLRLKLIWFDGIWVFQEEKLPYSLYVSDEKLVVSIGTYMEQRQVYVEKILTRVYRQQAVFRTRPFNVFLLPLLVMRLSFCVFNFVRMVQNLATHSLTSKWNDDSSIHNTTL</sequence>
<keyword evidence="2" id="KW-1185">Reference proteome</keyword>
<dbReference type="EMBL" id="CABITT030000003">
    <property type="protein sequence ID" value="VVA97197.1"/>
    <property type="molecule type" value="Genomic_DNA"/>
</dbReference>
<comment type="caution">
    <text evidence="1">The sequence shown here is derived from an EMBL/GenBank/DDBJ whole genome shotgun (WGS) entry which is preliminary data.</text>
</comment>
<name>A0A565B6H6_9BRAS</name>
<evidence type="ECO:0000313" key="1">
    <source>
        <dbReference type="EMBL" id="VVA97197.1"/>
    </source>
</evidence>
<protein>
    <submittedName>
        <fullName evidence="1">Uncharacterized protein</fullName>
    </submittedName>
</protein>
<proteinExistence type="predicted"/>
<reference evidence="1" key="1">
    <citation type="submission" date="2019-07" db="EMBL/GenBank/DDBJ databases">
        <authorList>
            <person name="Dittberner H."/>
        </authorList>
    </citation>
    <scope>NUCLEOTIDE SEQUENCE [LARGE SCALE GENOMIC DNA]</scope>
</reference>
<dbReference type="AlphaFoldDB" id="A0A565B6H6"/>